<dbReference type="EMBL" id="LFMY01000011">
    <property type="protein sequence ID" value="OKL57847.1"/>
    <property type="molecule type" value="Genomic_DNA"/>
</dbReference>
<name>A0A225AWH4_TALAT</name>
<dbReference type="OrthoDB" id="2364732at2759"/>
<accession>A0A225AWH4</accession>
<dbReference type="InterPro" id="IPR027417">
    <property type="entry name" value="P-loop_NTPase"/>
</dbReference>
<dbReference type="SUPFAM" id="SSF52540">
    <property type="entry name" value="P-loop containing nucleoside triphosphate hydrolases"/>
    <property type="match status" value="1"/>
</dbReference>
<dbReference type="GeneID" id="31007058"/>
<keyword evidence="2" id="KW-1185">Reference proteome</keyword>
<proteinExistence type="predicted"/>
<dbReference type="Gene3D" id="3.40.50.300">
    <property type="entry name" value="P-loop containing nucleotide triphosphate hydrolases"/>
    <property type="match status" value="1"/>
</dbReference>
<comment type="caution">
    <text evidence="1">The sequence shown here is derived from an EMBL/GenBank/DDBJ whole genome shotgun (WGS) entry which is preliminary data.</text>
</comment>
<dbReference type="AlphaFoldDB" id="A0A225AWH4"/>
<evidence type="ECO:0000313" key="1">
    <source>
        <dbReference type="EMBL" id="OKL57847.1"/>
    </source>
</evidence>
<reference evidence="1 2" key="1">
    <citation type="submission" date="2015-06" db="EMBL/GenBank/DDBJ databases">
        <title>Talaromyces atroroseus IBT 11181 draft genome.</title>
        <authorList>
            <person name="Rasmussen K.B."/>
            <person name="Rasmussen S."/>
            <person name="Petersen B."/>
            <person name="Sicheritz-Ponten T."/>
            <person name="Mortensen U.H."/>
            <person name="Thrane U."/>
        </authorList>
    </citation>
    <scope>NUCLEOTIDE SEQUENCE [LARGE SCALE GENOMIC DNA]</scope>
    <source>
        <strain evidence="1 2">IBT 11181</strain>
    </source>
</reference>
<evidence type="ECO:0000313" key="2">
    <source>
        <dbReference type="Proteomes" id="UP000214365"/>
    </source>
</evidence>
<organism evidence="1 2">
    <name type="scientific">Talaromyces atroroseus</name>
    <dbReference type="NCBI Taxonomy" id="1441469"/>
    <lineage>
        <taxon>Eukaryota</taxon>
        <taxon>Fungi</taxon>
        <taxon>Dikarya</taxon>
        <taxon>Ascomycota</taxon>
        <taxon>Pezizomycotina</taxon>
        <taxon>Eurotiomycetes</taxon>
        <taxon>Eurotiomycetidae</taxon>
        <taxon>Eurotiales</taxon>
        <taxon>Trichocomaceae</taxon>
        <taxon>Talaromyces</taxon>
        <taxon>Talaromyces sect. Trachyspermi</taxon>
    </lineage>
</organism>
<dbReference type="Proteomes" id="UP000214365">
    <property type="component" value="Unassembled WGS sequence"/>
</dbReference>
<protein>
    <submittedName>
        <fullName evidence="1">Uncharacterized protein</fullName>
    </submittedName>
</protein>
<dbReference type="RefSeq" id="XP_020117968.1">
    <property type="nucleotide sequence ID" value="XM_020262229.1"/>
</dbReference>
<sequence length="461" mass="51993">MQSPDSILPGPRVRLTLGPCRFEGIFDCPCPEGSAFELIKNLRPDMPCSRCGHILTLHRDHNIGEMASISVGSQPQLKVEPMSDFQPLQVPLERGSSHDTTLLGPSSTSIPEYAQVQPHPTVICERQQTVSEILLILDKYRSVFIWGMPRSGKTTLAFLLYEHLSRKNEKVVFIESWPDIRKKPEEILFEHARVKYPDISGEEISTQDFIFLVDEAQETLTKQKSTWNALIKNLINLNNNSKGPRLCLFSSQGMFAEYNNVFATMPEISYLKTHGNGNGGASLFFTASEFETFLTQCGSILSKEAAEHVFWLTAGHPLLTQLILEYVDMNYNRTVATLRNLNSFPPTTTVSPLSQAETLVILNNDDQLFTYLGDHMYPGHFARENTIAIGVFKKLLSAPEGKILWNSKYKTIGKCFVNGLICHEIDANDIDIFRFPSPLHARWAQWFHRIEPGVYAGELTP</sequence>
<gene>
    <name evidence="1" type="ORF">UA08_07302</name>
</gene>